<dbReference type="EMBL" id="JBBJCI010000033">
    <property type="protein sequence ID" value="KAK7253933.1"/>
    <property type="molecule type" value="Genomic_DNA"/>
</dbReference>
<evidence type="ECO:0000313" key="3">
    <source>
        <dbReference type="EMBL" id="KAK7253933.1"/>
    </source>
</evidence>
<dbReference type="InterPro" id="IPR003439">
    <property type="entry name" value="ABC_transporter-like_ATP-bd"/>
</dbReference>
<keyword evidence="4" id="KW-1185">Reference proteome</keyword>
<feature type="transmembrane region" description="Helical" evidence="1">
    <location>
        <begin position="32"/>
        <end position="55"/>
    </location>
</feature>
<keyword evidence="1" id="KW-0472">Membrane</keyword>
<feature type="transmembrane region" description="Helical" evidence="1">
    <location>
        <begin position="67"/>
        <end position="89"/>
    </location>
</feature>
<comment type="caution">
    <text evidence="3">The sequence shown here is derived from an EMBL/GenBank/DDBJ whole genome shotgun (WGS) entry which is preliminary data.</text>
</comment>
<dbReference type="Pfam" id="PF00005">
    <property type="entry name" value="ABC_tran"/>
    <property type="match status" value="1"/>
</dbReference>
<dbReference type="Proteomes" id="UP001363151">
    <property type="component" value="Unassembled WGS sequence"/>
</dbReference>
<accession>A0ABR1GDH3</accession>
<gene>
    <name evidence="3" type="ORF">SO694_00003435</name>
</gene>
<feature type="domain" description="ABC transporter" evidence="2">
    <location>
        <begin position="271"/>
        <end position="412"/>
    </location>
</feature>
<evidence type="ECO:0000259" key="2">
    <source>
        <dbReference type="Pfam" id="PF00005"/>
    </source>
</evidence>
<feature type="transmembrane region" description="Helical" evidence="1">
    <location>
        <begin position="139"/>
        <end position="156"/>
    </location>
</feature>
<name>A0ABR1GDH3_AURAN</name>
<keyword evidence="1" id="KW-1133">Transmembrane helix</keyword>
<protein>
    <submittedName>
        <fullName evidence="3">ABC transporter</fullName>
    </submittedName>
</protein>
<dbReference type="InterPro" id="IPR027417">
    <property type="entry name" value="P-loop_NTPase"/>
</dbReference>
<evidence type="ECO:0000313" key="4">
    <source>
        <dbReference type="Proteomes" id="UP001363151"/>
    </source>
</evidence>
<evidence type="ECO:0000256" key="1">
    <source>
        <dbReference type="SAM" id="Phobius"/>
    </source>
</evidence>
<sequence length="425" mass="44065">MLLGQLAVSAFARDVAEKKVEMLEVCGASREAYLAAFLVEFAAVGLLGAVVAATFAAGFGLFRGASFFLVLGLLVCFNLATVANGALGAAVAPYDARAPSASAATQGFLLWQTLGVALFFLCVVDMLDGHSDAAAVSPAAQYLACLHPMAALLLGADSFRGPPTNDRGDDAPYTGVTIGGICAMLLVDVVVYGLLAAFAFAGDVDVGQVLKTLRSLRTAPEDLALLKHEALRRRDVVAQPRDASPGKPTVVADGLRKVFATFGGDEVVAVDGVDLAFYENECFSLLGHNGAGKTTTIATLVGLATPTSGTASVSGRDLADMTAIRTTLGYCAQHDTFFDDLTVEEHLVLAATLRRAAGPAADAADALRETRLAAFAAHAPPHLSGGMRRKVSTALALAGAKTKFVVLDEPTAGTDQRPATIFERF</sequence>
<organism evidence="3 4">
    <name type="scientific">Aureococcus anophagefferens</name>
    <name type="common">Harmful bloom alga</name>
    <dbReference type="NCBI Taxonomy" id="44056"/>
    <lineage>
        <taxon>Eukaryota</taxon>
        <taxon>Sar</taxon>
        <taxon>Stramenopiles</taxon>
        <taxon>Ochrophyta</taxon>
        <taxon>Pelagophyceae</taxon>
        <taxon>Pelagomonadales</taxon>
        <taxon>Pelagomonadaceae</taxon>
        <taxon>Aureococcus</taxon>
    </lineage>
</organism>
<dbReference type="InterPro" id="IPR026082">
    <property type="entry name" value="ABCA"/>
</dbReference>
<dbReference type="PANTHER" id="PTHR19229">
    <property type="entry name" value="ATP-BINDING CASSETTE TRANSPORTER SUBFAMILY A ABCA"/>
    <property type="match status" value="1"/>
</dbReference>
<proteinExistence type="predicted"/>
<dbReference type="Gene3D" id="3.40.50.300">
    <property type="entry name" value="P-loop containing nucleotide triphosphate hydrolases"/>
    <property type="match status" value="1"/>
</dbReference>
<reference evidence="3 4" key="1">
    <citation type="submission" date="2024-03" db="EMBL/GenBank/DDBJ databases">
        <title>Aureococcus anophagefferens CCMP1851 and Kratosvirus quantuckense: Draft genome of a second virus-susceptible host strain in the model system.</title>
        <authorList>
            <person name="Chase E."/>
            <person name="Truchon A.R."/>
            <person name="Schepens W."/>
            <person name="Wilhelm S.W."/>
        </authorList>
    </citation>
    <scope>NUCLEOTIDE SEQUENCE [LARGE SCALE GENOMIC DNA]</scope>
    <source>
        <strain evidence="3 4">CCMP1851</strain>
    </source>
</reference>
<dbReference type="PANTHER" id="PTHR19229:SF250">
    <property type="entry name" value="ABC TRANSPORTER DOMAIN-CONTAINING PROTEIN-RELATED"/>
    <property type="match status" value="1"/>
</dbReference>
<feature type="transmembrane region" description="Helical" evidence="1">
    <location>
        <begin position="176"/>
        <end position="201"/>
    </location>
</feature>
<dbReference type="SUPFAM" id="SSF52540">
    <property type="entry name" value="P-loop containing nucleoside triphosphate hydrolases"/>
    <property type="match status" value="1"/>
</dbReference>
<keyword evidence="1" id="KW-0812">Transmembrane</keyword>
<feature type="transmembrane region" description="Helical" evidence="1">
    <location>
        <begin position="109"/>
        <end position="127"/>
    </location>
</feature>